<evidence type="ECO:0000256" key="5">
    <source>
        <dbReference type="ARBA" id="ARBA00022989"/>
    </source>
</evidence>
<organism evidence="14 15">
    <name type="scientific">Dictyocaulus viviparus</name>
    <name type="common">Bovine lungworm</name>
    <dbReference type="NCBI Taxonomy" id="29172"/>
    <lineage>
        <taxon>Eukaryota</taxon>
        <taxon>Metazoa</taxon>
        <taxon>Ecdysozoa</taxon>
        <taxon>Nematoda</taxon>
        <taxon>Chromadorea</taxon>
        <taxon>Rhabditida</taxon>
        <taxon>Rhabditina</taxon>
        <taxon>Rhabditomorpha</taxon>
        <taxon>Strongyloidea</taxon>
        <taxon>Metastrongylidae</taxon>
        <taxon>Dictyocaulus</taxon>
    </lineage>
</organism>
<dbReference type="SUPFAM" id="SSF63501">
    <property type="entry name" value="Frizzled cysteine-rich domain"/>
    <property type="match status" value="1"/>
</dbReference>
<feature type="transmembrane region" description="Helical" evidence="10">
    <location>
        <begin position="338"/>
        <end position="363"/>
    </location>
</feature>
<feature type="transmembrane region" description="Helical" evidence="10">
    <location>
        <begin position="305"/>
        <end position="326"/>
    </location>
</feature>
<feature type="disulfide bond" evidence="9">
    <location>
        <begin position="112"/>
        <end position="136"/>
    </location>
</feature>
<evidence type="ECO:0000313" key="14">
    <source>
        <dbReference type="EMBL" id="KJH51104.1"/>
    </source>
</evidence>
<dbReference type="PROSITE" id="PS51257">
    <property type="entry name" value="PROKAR_LIPOPROTEIN"/>
    <property type="match status" value="1"/>
</dbReference>
<evidence type="ECO:0000256" key="4">
    <source>
        <dbReference type="ARBA" id="ARBA00022692"/>
    </source>
</evidence>
<dbReference type="SMART" id="SM01330">
    <property type="entry name" value="Frizzled"/>
    <property type="match status" value="1"/>
</dbReference>
<dbReference type="InterPro" id="IPR000539">
    <property type="entry name" value="Frizzled/Smoothened_7TM"/>
</dbReference>
<feature type="transmembrane region" description="Helical" evidence="10">
    <location>
        <begin position="383"/>
        <end position="411"/>
    </location>
</feature>
<dbReference type="PANTHER" id="PTHR11309">
    <property type="entry name" value="FRIZZLED"/>
    <property type="match status" value="1"/>
</dbReference>
<dbReference type="InterPro" id="IPR015526">
    <property type="entry name" value="Frizzled/SFRP"/>
</dbReference>
<name>A0A0D8Y519_DICVI</name>
<evidence type="ECO:0000256" key="1">
    <source>
        <dbReference type="ARBA" id="ARBA00004141"/>
    </source>
</evidence>
<gene>
    <name evidence="14" type="ORF">DICVIV_02771</name>
</gene>
<dbReference type="EMBL" id="KN716191">
    <property type="protein sequence ID" value="KJH51104.1"/>
    <property type="molecule type" value="Genomic_DNA"/>
</dbReference>
<feature type="transmembrane region" description="Helical" evidence="10">
    <location>
        <begin position="432"/>
        <end position="459"/>
    </location>
</feature>
<keyword evidence="3" id="KW-0217">Developmental protein</keyword>
<evidence type="ECO:0000313" key="15">
    <source>
        <dbReference type="Proteomes" id="UP000053766"/>
    </source>
</evidence>
<dbReference type="GO" id="GO:0042813">
    <property type="term" value="F:Wnt receptor activity"/>
    <property type="evidence" value="ECO:0007669"/>
    <property type="project" value="TreeGrafter"/>
</dbReference>
<dbReference type="InterPro" id="IPR036790">
    <property type="entry name" value="Frizzled_dom_sf"/>
</dbReference>
<keyword evidence="6 10" id="KW-0472">Membrane</keyword>
<dbReference type="InterPro" id="IPR020067">
    <property type="entry name" value="Frizzled_dom"/>
</dbReference>
<feature type="transmembrane region" description="Helical" evidence="10">
    <location>
        <begin position="531"/>
        <end position="553"/>
    </location>
</feature>
<feature type="domain" description="FZ" evidence="12">
    <location>
        <begin position="32"/>
        <end position="148"/>
    </location>
</feature>
<dbReference type="SMART" id="SM00063">
    <property type="entry name" value="FRI"/>
    <property type="match status" value="1"/>
</dbReference>
<reference evidence="14 15" key="1">
    <citation type="submission" date="2013-11" db="EMBL/GenBank/DDBJ databases">
        <title>Draft genome of the bovine lungworm Dictyocaulus viviparus.</title>
        <authorList>
            <person name="Mitreva M."/>
        </authorList>
    </citation>
    <scope>NUCLEOTIDE SEQUENCE [LARGE SCALE GENOMIC DNA]</scope>
    <source>
        <strain evidence="14 15">HannoverDv2000</strain>
    </source>
</reference>
<evidence type="ECO:0000256" key="2">
    <source>
        <dbReference type="ARBA" id="ARBA00008077"/>
    </source>
</evidence>
<evidence type="ECO:0000256" key="7">
    <source>
        <dbReference type="ARBA" id="ARBA00023157"/>
    </source>
</evidence>
<feature type="transmembrane region" description="Helical" evidence="10">
    <location>
        <begin position="217"/>
        <end position="239"/>
    </location>
</feature>
<dbReference type="CDD" id="cd13951">
    <property type="entry name" value="7tmF_Frizzled_SMO"/>
    <property type="match status" value="1"/>
</dbReference>
<dbReference type="AlphaFoldDB" id="A0A0D8Y519"/>
<evidence type="ECO:0000259" key="13">
    <source>
        <dbReference type="PROSITE" id="PS50261"/>
    </source>
</evidence>
<keyword evidence="5 10" id="KW-1133">Transmembrane helix</keyword>
<dbReference type="Pfam" id="PF01392">
    <property type="entry name" value="Fz"/>
    <property type="match status" value="1"/>
</dbReference>
<dbReference type="PANTHER" id="PTHR11309:SF47">
    <property type="entry name" value="FRIZZLED"/>
    <property type="match status" value="1"/>
</dbReference>
<dbReference type="Pfam" id="PF01534">
    <property type="entry name" value="Frizzled"/>
    <property type="match status" value="1"/>
</dbReference>
<evidence type="ECO:0000256" key="6">
    <source>
        <dbReference type="ARBA" id="ARBA00023136"/>
    </source>
</evidence>
<feature type="chain" id="PRO_5002336345" evidence="11">
    <location>
        <begin position="24"/>
        <end position="580"/>
    </location>
</feature>
<evidence type="ECO:0000256" key="3">
    <source>
        <dbReference type="ARBA" id="ARBA00022473"/>
    </source>
</evidence>
<dbReference type="GO" id="GO:0035567">
    <property type="term" value="P:non-canonical Wnt signaling pathway"/>
    <property type="evidence" value="ECO:0007669"/>
    <property type="project" value="TreeGrafter"/>
</dbReference>
<dbReference type="InterPro" id="IPR017981">
    <property type="entry name" value="GPCR_2-like_7TM"/>
</dbReference>
<dbReference type="Proteomes" id="UP000053766">
    <property type="component" value="Unassembled WGS sequence"/>
</dbReference>
<evidence type="ECO:0000259" key="12">
    <source>
        <dbReference type="PROSITE" id="PS50038"/>
    </source>
</evidence>
<dbReference type="Gene3D" id="1.20.1070.10">
    <property type="entry name" value="Rhodopsin 7-helix transmembrane proteins"/>
    <property type="match status" value="1"/>
</dbReference>
<evidence type="ECO:0000256" key="10">
    <source>
        <dbReference type="SAM" id="Phobius"/>
    </source>
</evidence>
<keyword evidence="11" id="KW-0732">Signal</keyword>
<keyword evidence="15" id="KW-1185">Reference proteome</keyword>
<dbReference type="GO" id="GO:0060070">
    <property type="term" value="P:canonical Wnt signaling pathway"/>
    <property type="evidence" value="ECO:0007669"/>
    <property type="project" value="TreeGrafter"/>
</dbReference>
<dbReference type="PROSITE" id="PS50038">
    <property type="entry name" value="FZ"/>
    <property type="match status" value="1"/>
</dbReference>
<dbReference type="OrthoDB" id="10053709at2759"/>
<keyword evidence="7 9" id="KW-1015">Disulfide bond</keyword>
<feature type="disulfide bond" evidence="9">
    <location>
        <begin position="45"/>
        <end position="91"/>
    </location>
</feature>
<evidence type="ECO:0000256" key="11">
    <source>
        <dbReference type="SAM" id="SignalP"/>
    </source>
</evidence>
<reference evidence="15" key="2">
    <citation type="journal article" date="2016" name="Sci. Rep.">
        <title>Dictyocaulus viviparus genome, variome and transcriptome elucidate lungworm biology and support future intervention.</title>
        <authorList>
            <person name="McNulty S.N."/>
            <person name="Strube C."/>
            <person name="Rosa B.A."/>
            <person name="Martin J.C."/>
            <person name="Tyagi R."/>
            <person name="Choi Y.J."/>
            <person name="Wang Q."/>
            <person name="Hallsworth Pepin K."/>
            <person name="Zhang X."/>
            <person name="Ozersky P."/>
            <person name="Wilson R.K."/>
            <person name="Sternberg P.W."/>
            <person name="Gasser R.B."/>
            <person name="Mitreva M."/>
        </authorList>
    </citation>
    <scope>NUCLEOTIDE SEQUENCE [LARGE SCALE GENOMIC DNA]</scope>
    <source>
        <strain evidence="15">HannoverDv2000</strain>
    </source>
</reference>
<sequence length="580" mass="64750">MCFERFCKLVFLTLIVLSCNVKAQVYHQQRLPSNQKCVPLKISMCIDVPYNTTVYPNLLNHQSQDDAEIAINQYHPLVKVKCSGDIKLFLCTVYAPICTPLEEPIRPCRDLCLSAKNGCESLMIKFGFRWPEQLECKHFPTEGLCVGQNKTSSTPSPSRSYSPTNSLECPLTMTASVRSHFALPLSSGTLEDCSLPCAADNLVPVFFDKRHRRYLRFWTGGWAVACCVCALFTITTFTIDLARFAYPVRPILYMAVCYLVISVVYMIGVVGEDSFACGPYGETPQLLVTQGGEGTACSALAVAHYYFTIASSVWWVVLCLAWFLAANRKWGAESIAGLAPYLHAASWGMPALLSVIVLVTNSIDGDIFTGICSVGNLQPKVLFYYLFLPIIGCIILGLFLLACGICSMMRIRTYIKLQHADVDKNIRKLEKLMFRVGGFAVMYVLPTAASAAVLCYQAVQMPFWLDMRPFCCSIFISNTIKIGLPTLDVMLFELALYTLRCIHPDRVKYGFSMPRTSCNHRMDNMSPGPELILIFIKYLCQLIVGITCAVWICSAKTVASYQKVYVKIILRRSAVATDEH</sequence>
<dbReference type="STRING" id="29172.A0A0D8Y519"/>
<comment type="subcellular location">
    <subcellularLocation>
        <location evidence="1">Membrane</location>
        <topology evidence="1">Multi-pass membrane protein</topology>
    </subcellularLocation>
</comment>
<evidence type="ECO:0000256" key="9">
    <source>
        <dbReference type="PROSITE-ProRule" id="PRU00090"/>
    </source>
</evidence>
<dbReference type="PRINTS" id="PR00489">
    <property type="entry name" value="FRIZZLED"/>
</dbReference>
<dbReference type="GO" id="GO:0017147">
    <property type="term" value="F:Wnt-protein binding"/>
    <property type="evidence" value="ECO:0007669"/>
    <property type="project" value="TreeGrafter"/>
</dbReference>
<comment type="similarity">
    <text evidence="2">Belongs to the G-protein coupled receptor Fz/Smo family.</text>
</comment>
<dbReference type="PROSITE" id="PS50261">
    <property type="entry name" value="G_PROTEIN_RECEP_F2_4"/>
    <property type="match status" value="1"/>
</dbReference>
<protein>
    <submittedName>
        <fullName evidence="14">Fz domain protein</fullName>
    </submittedName>
</protein>
<feature type="domain" description="G-protein coupled receptors family 2 profile 2" evidence="13">
    <location>
        <begin position="212"/>
        <end position="504"/>
    </location>
</feature>
<proteinExistence type="inferred from homology"/>
<keyword evidence="4 10" id="KW-0812">Transmembrane</keyword>
<evidence type="ECO:0000256" key="8">
    <source>
        <dbReference type="ARBA" id="ARBA00023170"/>
    </source>
</evidence>
<feature type="signal peptide" evidence="11">
    <location>
        <begin position="1"/>
        <end position="23"/>
    </location>
</feature>
<dbReference type="Gene3D" id="1.10.2000.10">
    <property type="entry name" value="Frizzled cysteine-rich domain"/>
    <property type="match status" value="1"/>
</dbReference>
<comment type="caution">
    <text evidence="9">Lacks conserved residue(s) required for the propagation of feature annotation.</text>
</comment>
<feature type="transmembrane region" description="Helical" evidence="10">
    <location>
        <begin position="251"/>
        <end position="271"/>
    </location>
</feature>
<feature type="disulfide bond" evidence="9">
    <location>
        <begin position="37"/>
        <end position="98"/>
    </location>
</feature>
<dbReference type="GO" id="GO:0005886">
    <property type="term" value="C:plasma membrane"/>
    <property type="evidence" value="ECO:0007669"/>
    <property type="project" value="TreeGrafter"/>
</dbReference>
<keyword evidence="8" id="KW-0675">Receptor</keyword>
<dbReference type="InterPro" id="IPR047105">
    <property type="entry name" value="Frizzled-4/Mom-5_7TM"/>
</dbReference>
<accession>A0A0D8Y519</accession>